<reference evidence="2 3" key="1">
    <citation type="journal article" date="2011" name="PLoS Genet.">
        <title>Genomic analysis of the necrotrophic fungal pathogens Sclerotinia sclerotiorum and Botrytis cinerea.</title>
        <authorList>
            <person name="Amselem J."/>
            <person name="Cuomo C.A."/>
            <person name="van Kan J.A."/>
            <person name="Viaud M."/>
            <person name="Benito E.P."/>
            <person name="Couloux A."/>
            <person name="Coutinho P.M."/>
            <person name="de Vries R.P."/>
            <person name="Dyer P.S."/>
            <person name="Fillinger S."/>
            <person name="Fournier E."/>
            <person name="Gout L."/>
            <person name="Hahn M."/>
            <person name="Kohn L."/>
            <person name="Lapalu N."/>
            <person name="Plummer K.M."/>
            <person name="Pradier J.M."/>
            <person name="Quevillon E."/>
            <person name="Sharon A."/>
            <person name="Simon A."/>
            <person name="ten Have A."/>
            <person name="Tudzynski B."/>
            <person name="Tudzynski P."/>
            <person name="Wincker P."/>
            <person name="Andrew M."/>
            <person name="Anthouard V."/>
            <person name="Beever R.E."/>
            <person name="Beffa R."/>
            <person name="Benoit I."/>
            <person name="Bouzid O."/>
            <person name="Brault B."/>
            <person name="Chen Z."/>
            <person name="Choquer M."/>
            <person name="Collemare J."/>
            <person name="Cotton P."/>
            <person name="Danchin E.G."/>
            <person name="Da Silva C."/>
            <person name="Gautier A."/>
            <person name="Giraud C."/>
            <person name="Giraud T."/>
            <person name="Gonzalez C."/>
            <person name="Grossetete S."/>
            <person name="Guldener U."/>
            <person name="Henrissat B."/>
            <person name="Howlett B.J."/>
            <person name="Kodira C."/>
            <person name="Kretschmer M."/>
            <person name="Lappartient A."/>
            <person name="Leroch M."/>
            <person name="Levis C."/>
            <person name="Mauceli E."/>
            <person name="Neuveglise C."/>
            <person name="Oeser B."/>
            <person name="Pearson M."/>
            <person name="Poulain J."/>
            <person name="Poussereau N."/>
            <person name="Quesneville H."/>
            <person name="Rascle C."/>
            <person name="Schumacher J."/>
            <person name="Segurens B."/>
            <person name="Sexton A."/>
            <person name="Silva E."/>
            <person name="Sirven C."/>
            <person name="Soanes D.M."/>
            <person name="Talbot N.J."/>
            <person name="Templeton M."/>
            <person name="Yandava C."/>
            <person name="Yarden O."/>
            <person name="Zeng Q."/>
            <person name="Rollins J.A."/>
            <person name="Lebrun M.H."/>
            <person name="Dickman M."/>
        </authorList>
    </citation>
    <scope>NUCLEOTIDE SEQUENCE [LARGE SCALE GENOMIC DNA]</scope>
    <source>
        <strain evidence="2 3">B05.10</strain>
    </source>
</reference>
<dbReference type="EMBL" id="CP009808">
    <property type="protein sequence ID" value="ATZ49027.1"/>
    <property type="molecule type" value="Genomic_DNA"/>
</dbReference>
<proteinExistence type="predicted"/>
<dbReference type="OMA" id="KDRAKAH"/>
<dbReference type="RefSeq" id="XP_001557298.1">
    <property type="nucleotide sequence ID" value="XM_001557248.2"/>
</dbReference>
<reference evidence="2 3" key="2">
    <citation type="journal article" date="2012" name="Eukaryot. Cell">
        <title>Genome update of Botrytis cinerea strains B05.10 and T4.</title>
        <authorList>
            <person name="Staats M."/>
            <person name="van Kan J.A."/>
        </authorList>
    </citation>
    <scope>NUCLEOTIDE SEQUENCE [LARGE SCALE GENOMIC DNA]</scope>
    <source>
        <strain evidence="2 3">B05.10</strain>
    </source>
</reference>
<dbReference type="VEuPathDB" id="FungiDB:Bcin04g02270"/>
<dbReference type="AlphaFoldDB" id="A0A384JF35"/>
<sequence>MAYYCEEKVPLENNLHATQNQHGNPFSNYNTTSTTPSDNELLSQAQDFAHHGPPPDYSHPKLPRPIAVPQIVPGIGKPFARIYAPVLSDYNINSQDFVEFIDNLNVIASENPPVQITDLVGDALDTISYHWAQLTESGVQVPTHLGSVAVNKSRTDTYMQNANAKLFAPRGLKASITTMEAMAAVLQLPPDILSLVTVTDENTYASVLERRMGAVRPYVMETTLDVPPPAAQTNEMAQMSAAQVERHISRNDHRARKDSDKITAKSDKRENKAQRKVEKVEREMRRLDFGIERSQRELGDLRAREPDKKADKTERKLEKERRKLEDAKGKLEYTRGEKSEDGGREDRREIEDSRLKDRKAYKEVKRSKKILWVLIENL</sequence>
<accession>A0A384JF35</accession>
<gene>
    <name evidence="2" type="ORF">BCIN_04g02270</name>
</gene>
<name>A0A384JF35_BOTFB</name>
<feature type="region of interest" description="Disordered" evidence="1">
    <location>
        <begin position="247"/>
        <end position="281"/>
    </location>
</feature>
<dbReference type="Proteomes" id="UP000001798">
    <property type="component" value="Chromosome 4"/>
</dbReference>
<dbReference type="KEGG" id="bfu:BCIN_04g02270"/>
<dbReference type="GeneID" id="5437890"/>
<reference evidence="2 3" key="3">
    <citation type="journal article" date="2017" name="Mol. Plant Pathol.">
        <title>A gapless genome sequence of the fungus Botrytis cinerea.</title>
        <authorList>
            <person name="Van Kan J.A."/>
            <person name="Stassen J.H."/>
            <person name="Mosbach A."/>
            <person name="Van Der Lee T.A."/>
            <person name="Faino L."/>
            <person name="Farmer A.D."/>
            <person name="Papasotiriou D.G."/>
            <person name="Zhou S."/>
            <person name="Seidl M.F."/>
            <person name="Cottam E."/>
            <person name="Edel D."/>
            <person name="Hahn M."/>
            <person name="Schwartz D.C."/>
            <person name="Dietrich R.A."/>
            <person name="Widdison S."/>
            <person name="Scalliet G."/>
        </authorList>
    </citation>
    <scope>NUCLEOTIDE SEQUENCE [LARGE SCALE GENOMIC DNA]</scope>
    <source>
        <strain evidence="2 3">B05.10</strain>
    </source>
</reference>
<evidence type="ECO:0000313" key="3">
    <source>
        <dbReference type="Proteomes" id="UP000001798"/>
    </source>
</evidence>
<keyword evidence="3" id="KW-1185">Reference proteome</keyword>
<dbReference type="PANTHER" id="PTHR38887:SF1">
    <property type="entry name" value="RAS MODIFICATION PROTEIN ERF4"/>
    <property type="match status" value="1"/>
</dbReference>
<evidence type="ECO:0000313" key="2">
    <source>
        <dbReference type="EMBL" id="ATZ49027.1"/>
    </source>
</evidence>
<evidence type="ECO:0000256" key="1">
    <source>
        <dbReference type="SAM" id="MobiDB-lite"/>
    </source>
</evidence>
<organism evidence="2 3">
    <name type="scientific">Botryotinia fuckeliana (strain B05.10)</name>
    <name type="common">Noble rot fungus</name>
    <name type="synonym">Botrytis cinerea</name>
    <dbReference type="NCBI Taxonomy" id="332648"/>
    <lineage>
        <taxon>Eukaryota</taxon>
        <taxon>Fungi</taxon>
        <taxon>Dikarya</taxon>
        <taxon>Ascomycota</taxon>
        <taxon>Pezizomycotina</taxon>
        <taxon>Leotiomycetes</taxon>
        <taxon>Helotiales</taxon>
        <taxon>Sclerotiniaceae</taxon>
        <taxon>Botrytis</taxon>
    </lineage>
</organism>
<dbReference type="InterPro" id="IPR053221">
    <property type="entry name" value="Burnettramic_acid_biosynth"/>
</dbReference>
<dbReference type="PANTHER" id="PTHR38887">
    <property type="entry name" value="CHROMOSOME 21, WHOLE GENOME SHOTGUN SEQUENCE"/>
    <property type="match status" value="1"/>
</dbReference>
<feature type="region of interest" description="Disordered" evidence="1">
    <location>
        <begin position="298"/>
        <end position="351"/>
    </location>
</feature>
<protein>
    <submittedName>
        <fullName evidence="2">Uncharacterized protein</fullName>
    </submittedName>
</protein>
<dbReference type="OrthoDB" id="3068835at2759"/>
<feature type="region of interest" description="Disordered" evidence="1">
    <location>
        <begin position="17"/>
        <end position="39"/>
    </location>
</feature>